<dbReference type="InterPro" id="IPR015943">
    <property type="entry name" value="WD40/YVTN_repeat-like_dom_sf"/>
</dbReference>
<dbReference type="InterPro" id="IPR002372">
    <property type="entry name" value="PQQ_rpt_dom"/>
</dbReference>
<protein>
    <submittedName>
        <fullName evidence="2">PQQ-binding-like beta-propeller repeat protein</fullName>
    </submittedName>
</protein>
<comment type="caution">
    <text evidence="2">The sequence shown here is derived from an EMBL/GenBank/DDBJ whole genome shotgun (WGS) entry which is preliminary data.</text>
</comment>
<dbReference type="Gene3D" id="2.130.10.10">
    <property type="entry name" value="YVTN repeat-like/Quinoprotein amine dehydrogenase"/>
    <property type="match status" value="1"/>
</dbReference>
<accession>A0ABD6D162</accession>
<dbReference type="SMART" id="SM00564">
    <property type="entry name" value="PQQ"/>
    <property type="match status" value="3"/>
</dbReference>
<reference evidence="2 3" key="1">
    <citation type="journal article" date="2019" name="Int. J. Syst. Evol. Microbiol.">
        <title>The Global Catalogue of Microorganisms (GCM) 10K type strain sequencing project: providing services to taxonomists for standard genome sequencing and annotation.</title>
        <authorList>
            <consortium name="The Broad Institute Genomics Platform"/>
            <consortium name="The Broad Institute Genome Sequencing Center for Infectious Disease"/>
            <person name="Wu L."/>
            <person name="Ma J."/>
        </authorList>
    </citation>
    <scope>NUCLEOTIDE SEQUENCE [LARGE SCALE GENOMIC DNA]</scope>
    <source>
        <strain evidence="2 3">CGMCC 1.10594</strain>
    </source>
</reference>
<dbReference type="AlphaFoldDB" id="A0ABD6D162"/>
<dbReference type="InterPro" id="IPR011047">
    <property type="entry name" value="Quinoprotein_ADH-like_sf"/>
</dbReference>
<keyword evidence="3" id="KW-1185">Reference proteome</keyword>
<dbReference type="InterPro" id="IPR018391">
    <property type="entry name" value="PQQ_b-propeller_rpt"/>
</dbReference>
<dbReference type="PANTHER" id="PTHR34512">
    <property type="entry name" value="CELL SURFACE PROTEIN"/>
    <property type="match status" value="1"/>
</dbReference>
<organism evidence="2 3">
    <name type="scientific">Haloplanus ruber</name>
    <dbReference type="NCBI Taxonomy" id="869892"/>
    <lineage>
        <taxon>Archaea</taxon>
        <taxon>Methanobacteriati</taxon>
        <taxon>Methanobacteriota</taxon>
        <taxon>Stenosarchaea group</taxon>
        <taxon>Halobacteria</taxon>
        <taxon>Halobacteriales</taxon>
        <taxon>Haloferacaceae</taxon>
        <taxon>Haloplanus</taxon>
    </lineage>
</organism>
<feature type="domain" description="Pyrrolo-quinoline quinone repeat" evidence="1">
    <location>
        <begin position="170"/>
        <end position="209"/>
    </location>
</feature>
<gene>
    <name evidence="2" type="ORF">ACFSBJ_13760</name>
</gene>
<name>A0ABD6D162_9EURY</name>
<dbReference type="SUPFAM" id="SSF50998">
    <property type="entry name" value="Quinoprotein alcohol dehydrogenase-like"/>
    <property type="match status" value="1"/>
</dbReference>
<dbReference type="Pfam" id="PF13360">
    <property type="entry name" value="PQQ_2"/>
    <property type="match status" value="2"/>
</dbReference>
<feature type="domain" description="Pyrrolo-quinoline quinone repeat" evidence="1">
    <location>
        <begin position="46"/>
        <end position="168"/>
    </location>
</feature>
<evidence type="ECO:0000313" key="2">
    <source>
        <dbReference type="EMBL" id="MFD1634793.1"/>
    </source>
</evidence>
<evidence type="ECO:0000313" key="3">
    <source>
        <dbReference type="Proteomes" id="UP001597075"/>
    </source>
</evidence>
<dbReference type="RefSeq" id="WP_379824030.1">
    <property type="nucleotide sequence ID" value="NZ_JBHUDL010000010.1"/>
</dbReference>
<dbReference type="PANTHER" id="PTHR34512:SF30">
    <property type="entry name" value="OUTER MEMBRANE PROTEIN ASSEMBLY FACTOR BAMB"/>
    <property type="match status" value="1"/>
</dbReference>
<evidence type="ECO:0000259" key="1">
    <source>
        <dbReference type="Pfam" id="PF13360"/>
    </source>
</evidence>
<feature type="non-terminal residue" evidence="2">
    <location>
        <position position="1"/>
    </location>
</feature>
<proteinExistence type="predicted"/>
<sequence length="215" mass="22263">GRRWRVDGTMPALVDNRLYAAGAPLDGTVAYAERTGCDRSLRPGPRRAWSAGPVSGFVHAPAVADGRLVVGTYAEGGGVVAAVDAISGDPLWEPRPLGVDVATPAVVGTHGYVATGTDDRRAGLVAALDLRTGESEWRDETEWHALTPAVGGDTLVVAGEAREGGEVVGGVVRAYDRAGGERLWTHRFETPGVGGLALVGGRVLVAAGSSVYELR</sequence>
<dbReference type="Proteomes" id="UP001597075">
    <property type="component" value="Unassembled WGS sequence"/>
</dbReference>
<dbReference type="EMBL" id="JBHUDL010000010">
    <property type="protein sequence ID" value="MFD1634793.1"/>
    <property type="molecule type" value="Genomic_DNA"/>
</dbReference>